<sequence length="56" mass="7035">MVNWELMSCLMRRFLVLLTLFLWRFYLFIRFCFCVICNISYAISEIRYHVKLNTRF</sequence>
<dbReference type="AlphaFoldDB" id="A0A9K3IBU5"/>
<reference evidence="1" key="1">
    <citation type="journal article" date="2017" name="Nature">
        <title>The sunflower genome provides insights into oil metabolism, flowering and Asterid evolution.</title>
        <authorList>
            <person name="Badouin H."/>
            <person name="Gouzy J."/>
            <person name="Grassa C.J."/>
            <person name="Murat F."/>
            <person name="Staton S.E."/>
            <person name="Cottret L."/>
            <person name="Lelandais-Briere C."/>
            <person name="Owens G.L."/>
            <person name="Carrere S."/>
            <person name="Mayjonade B."/>
            <person name="Legrand L."/>
            <person name="Gill N."/>
            <person name="Kane N.C."/>
            <person name="Bowers J.E."/>
            <person name="Hubner S."/>
            <person name="Bellec A."/>
            <person name="Berard A."/>
            <person name="Berges H."/>
            <person name="Blanchet N."/>
            <person name="Boniface M.C."/>
            <person name="Brunel D."/>
            <person name="Catrice O."/>
            <person name="Chaidir N."/>
            <person name="Claudel C."/>
            <person name="Donnadieu C."/>
            <person name="Faraut T."/>
            <person name="Fievet G."/>
            <person name="Helmstetter N."/>
            <person name="King M."/>
            <person name="Knapp S.J."/>
            <person name="Lai Z."/>
            <person name="Le Paslier M.C."/>
            <person name="Lippi Y."/>
            <person name="Lorenzon L."/>
            <person name="Mandel J.R."/>
            <person name="Marage G."/>
            <person name="Marchand G."/>
            <person name="Marquand E."/>
            <person name="Bret-Mestries E."/>
            <person name="Morien E."/>
            <person name="Nambeesan S."/>
            <person name="Nguyen T."/>
            <person name="Pegot-Espagnet P."/>
            <person name="Pouilly N."/>
            <person name="Raftis F."/>
            <person name="Sallet E."/>
            <person name="Schiex T."/>
            <person name="Thomas J."/>
            <person name="Vandecasteele C."/>
            <person name="Vares D."/>
            <person name="Vear F."/>
            <person name="Vautrin S."/>
            <person name="Crespi M."/>
            <person name="Mangin B."/>
            <person name="Burke J.M."/>
            <person name="Salse J."/>
            <person name="Munos S."/>
            <person name="Vincourt P."/>
            <person name="Rieseberg L.H."/>
            <person name="Langlade N.B."/>
        </authorList>
    </citation>
    <scope>NUCLEOTIDE SEQUENCE</scope>
    <source>
        <tissue evidence="1">Leaves</tissue>
    </source>
</reference>
<dbReference type="EMBL" id="MNCJ02000323">
    <property type="protein sequence ID" value="KAF5793845.1"/>
    <property type="molecule type" value="Genomic_DNA"/>
</dbReference>
<name>A0A9K3IBU5_HELAN</name>
<organism evidence="1 2">
    <name type="scientific">Helianthus annuus</name>
    <name type="common">Common sunflower</name>
    <dbReference type="NCBI Taxonomy" id="4232"/>
    <lineage>
        <taxon>Eukaryota</taxon>
        <taxon>Viridiplantae</taxon>
        <taxon>Streptophyta</taxon>
        <taxon>Embryophyta</taxon>
        <taxon>Tracheophyta</taxon>
        <taxon>Spermatophyta</taxon>
        <taxon>Magnoliopsida</taxon>
        <taxon>eudicotyledons</taxon>
        <taxon>Gunneridae</taxon>
        <taxon>Pentapetalae</taxon>
        <taxon>asterids</taxon>
        <taxon>campanulids</taxon>
        <taxon>Asterales</taxon>
        <taxon>Asteraceae</taxon>
        <taxon>Asteroideae</taxon>
        <taxon>Heliantheae alliance</taxon>
        <taxon>Heliantheae</taxon>
        <taxon>Helianthus</taxon>
    </lineage>
</organism>
<accession>A0A9K3IBU5</accession>
<protein>
    <submittedName>
        <fullName evidence="1">Uncharacterized protein</fullName>
    </submittedName>
</protein>
<comment type="caution">
    <text evidence="1">The sequence shown here is derived from an EMBL/GenBank/DDBJ whole genome shotgun (WGS) entry which is preliminary data.</text>
</comment>
<gene>
    <name evidence="1" type="ORF">HanXRQr2_Chr08g0321331</name>
</gene>
<proteinExistence type="predicted"/>
<reference evidence="1" key="2">
    <citation type="submission" date="2020-06" db="EMBL/GenBank/DDBJ databases">
        <title>Helianthus annuus Genome sequencing and assembly Release 2.</title>
        <authorList>
            <person name="Gouzy J."/>
            <person name="Langlade N."/>
            <person name="Munos S."/>
        </authorList>
    </citation>
    <scope>NUCLEOTIDE SEQUENCE</scope>
    <source>
        <tissue evidence="1">Leaves</tissue>
    </source>
</reference>
<dbReference type="Gramene" id="mRNA:HanXRQr2_Chr08g0321331">
    <property type="protein sequence ID" value="CDS:HanXRQr2_Chr08g0321331.1"/>
    <property type="gene ID" value="HanXRQr2_Chr08g0321331"/>
</dbReference>
<keyword evidence="2" id="KW-1185">Reference proteome</keyword>
<dbReference type="Proteomes" id="UP000215914">
    <property type="component" value="Unassembled WGS sequence"/>
</dbReference>
<evidence type="ECO:0000313" key="2">
    <source>
        <dbReference type="Proteomes" id="UP000215914"/>
    </source>
</evidence>
<evidence type="ECO:0000313" key="1">
    <source>
        <dbReference type="EMBL" id="KAF5793845.1"/>
    </source>
</evidence>